<dbReference type="RefSeq" id="XP_039243468.1">
    <property type="nucleotide sequence ID" value="XM_039387534.1"/>
</dbReference>
<keyword evidence="2" id="KW-1185">Reference proteome</keyword>
<evidence type="ECO:0000313" key="3">
    <source>
        <dbReference type="RefSeq" id="XP_039243468.1"/>
    </source>
</evidence>
<protein>
    <submittedName>
        <fullName evidence="3">Translation initiation factor IF-2-like</fullName>
    </submittedName>
</protein>
<reference evidence="3" key="1">
    <citation type="submission" date="2025-08" db="UniProtKB">
        <authorList>
            <consortium name="RefSeq"/>
        </authorList>
    </citation>
    <scope>IDENTIFICATION</scope>
    <source>
        <tissue evidence="3">Muscle</tissue>
    </source>
</reference>
<feature type="region of interest" description="Disordered" evidence="1">
    <location>
        <begin position="1"/>
        <end position="131"/>
    </location>
</feature>
<feature type="compositionally biased region" description="Low complexity" evidence="1">
    <location>
        <begin position="27"/>
        <end position="45"/>
    </location>
</feature>
<sequence length="278" mass="27938">MRSPPSLAAHLSPGSCPAGPCPPPYPGYRAMSAPPPRRAALPGAPGDHFMSGERDAGPAAASSPGPAYRAPLGSGGNWGPRERGSGSAALPRGRRQCWPAALGNGAEARSSAPAAGEEGRQQTPSHSGDGVFIASCLRLPGLSRCAAPDPMPLQSDALPGGFRGSGSESSVPRGRSAPAAPAPPLTSQGAAPLRLGPLPSGSGRQPLCPRRQREGFAARVGSAPPVHTSPEPRAWPAAPRRPGGGQAGRLCSHRGSPVFGGVDAAEDAVPVKIHQNSP</sequence>
<evidence type="ECO:0000256" key="1">
    <source>
        <dbReference type="SAM" id="MobiDB-lite"/>
    </source>
</evidence>
<dbReference type="InParanoid" id="A0A7R5KZZ1"/>
<feature type="compositionally biased region" description="Low complexity" evidence="1">
    <location>
        <begin position="57"/>
        <end position="67"/>
    </location>
</feature>
<gene>
    <name evidence="3" type="primary">LOC120324524</name>
</gene>
<organism evidence="2 3">
    <name type="scientific">Pipra filicauda</name>
    <name type="common">Wire-tailed manakin</name>
    <dbReference type="NCBI Taxonomy" id="649802"/>
    <lineage>
        <taxon>Eukaryota</taxon>
        <taxon>Metazoa</taxon>
        <taxon>Chordata</taxon>
        <taxon>Craniata</taxon>
        <taxon>Vertebrata</taxon>
        <taxon>Euteleostomi</taxon>
        <taxon>Archelosauria</taxon>
        <taxon>Archosauria</taxon>
        <taxon>Dinosauria</taxon>
        <taxon>Saurischia</taxon>
        <taxon>Theropoda</taxon>
        <taxon>Coelurosauria</taxon>
        <taxon>Aves</taxon>
        <taxon>Neognathae</taxon>
        <taxon>Neoaves</taxon>
        <taxon>Telluraves</taxon>
        <taxon>Australaves</taxon>
        <taxon>Passeriformes</taxon>
        <taxon>Pipridae</taxon>
        <taxon>Pipra</taxon>
    </lineage>
</organism>
<proteinExistence type="predicted"/>
<name>A0A7R5KZZ1_9PASS</name>
<feature type="region of interest" description="Disordered" evidence="1">
    <location>
        <begin position="144"/>
        <end position="255"/>
    </location>
</feature>
<dbReference type="Proteomes" id="UP000504627">
    <property type="component" value="Unplaced"/>
</dbReference>
<feature type="compositionally biased region" description="Low complexity" evidence="1">
    <location>
        <begin position="232"/>
        <end position="241"/>
    </location>
</feature>
<dbReference type="GeneID" id="120324524"/>
<dbReference type="AlphaFoldDB" id="A0A7R5KZZ1"/>
<evidence type="ECO:0000313" key="2">
    <source>
        <dbReference type="Proteomes" id="UP000504627"/>
    </source>
</evidence>
<accession>A0A7R5KZZ1</accession>